<dbReference type="OrthoDB" id="9767869at2"/>
<dbReference type="InterPro" id="IPR017941">
    <property type="entry name" value="Rieske_2Fe-2S"/>
</dbReference>
<dbReference type="GO" id="GO:0046872">
    <property type="term" value="F:metal ion binding"/>
    <property type="evidence" value="ECO:0007669"/>
    <property type="project" value="UniProtKB-KW"/>
</dbReference>
<evidence type="ECO:0000313" key="7">
    <source>
        <dbReference type="EMBL" id="SDB90491.1"/>
    </source>
</evidence>
<dbReference type="STRING" id="1612202.SAMN05421734_102358"/>
<evidence type="ECO:0000256" key="2">
    <source>
        <dbReference type="ARBA" id="ARBA00022723"/>
    </source>
</evidence>
<dbReference type="RefSeq" id="WP_090793440.1">
    <property type="nucleotide sequence ID" value="NZ_FMYI01000002.1"/>
</dbReference>
<name>A0A1G6H8F0_9BACI</name>
<protein>
    <submittedName>
        <fullName evidence="7">Glycine/D-amino acid oxidase</fullName>
    </submittedName>
</protein>
<dbReference type="InterPro" id="IPR036188">
    <property type="entry name" value="FAD/NAD-bd_sf"/>
</dbReference>
<dbReference type="EMBL" id="FMYI01000002">
    <property type="protein sequence ID" value="SDB90491.1"/>
    <property type="molecule type" value="Genomic_DNA"/>
</dbReference>
<dbReference type="PANTHER" id="PTHR13847:SF274">
    <property type="entry name" value="RIESKE 2FE-2S IRON-SULFUR PROTEIN YHFW-RELATED"/>
    <property type="match status" value="1"/>
</dbReference>
<dbReference type="FunFam" id="2.102.10.10:FF:000014">
    <property type="entry name" value="Oxidoreductase, FAD dependent"/>
    <property type="match status" value="1"/>
</dbReference>
<dbReference type="SUPFAM" id="SSF51905">
    <property type="entry name" value="FAD/NAD(P)-binding domain"/>
    <property type="match status" value="1"/>
</dbReference>
<evidence type="ECO:0000256" key="3">
    <source>
        <dbReference type="ARBA" id="ARBA00023004"/>
    </source>
</evidence>
<keyword evidence="3" id="KW-0408">Iron</keyword>
<accession>A0A1G6H8F0</accession>
<dbReference type="GO" id="GO:0005737">
    <property type="term" value="C:cytoplasm"/>
    <property type="evidence" value="ECO:0007669"/>
    <property type="project" value="TreeGrafter"/>
</dbReference>
<dbReference type="CDD" id="cd03477">
    <property type="entry name" value="Rieske_YhfW_C"/>
    <property type="match status" value="1"/>
</dbReference>
<evidence type="ECO:0000256" key="1">
    <source>
        <dbReference type="ARBA" id="ARBA00022714"/>
    </source>
</evidence>
<organism evidence="7 8">
    <name type="scientific">Pelagirhabdus alkalitolerans</name>
    <dbReference type="NCBI Taxonomy" id="1612202"/>
    <lineage>
        <taxon>Bacteria</taxon>
        <taxon>Bacillati</taxon>
        <taxon>Bacillota</taxon>
        <taxon>Bacilli</taxon>
        <taxon>Bacillales</taxon>
        <taxon>Bacillaceae</taxon>
        <taxon>Pelagirhabdus</taxon>
    </lineage>
</organism>
<evidence type="ECO:0000259" key="6">
    <source>
        <dbReference type="PROSITE" id="PS51296"/>
    </source>
</evidence>
<dbReference type="PROSITE" id="PS51296">
    <property type="entry name" value="RIESKE"/>
    <property type="match status" value="1"/>
</dbReference>
<dbReference type="GO" id="GO:0051537">
    <property type="term" value="F:2 iron, 2 sulfur cluster binding"/>
    <property type="evidence" value="ECO:0007669"/>
    <property type="project" value="UniProtKB-KW"/>
</dbReference>
<dbReference type="InterPro" id="IPR006076">
    <property type="entry name" value="FAD-dep_OxRdtase"/>
</dbReference>
<keyword evidence="2" id="KW-0479">Metal-binding</keyword>
<dbReference type="PRINTS" id="PR00162">
    <property type="entry name" value="RIESKE"/>
</dbReference>
<sequence length="509" mass="57966">MANKNYQVPKETSSYWKNNTSLPSFEPLKEDIKTDILIVGAGITGVTTAYLLRNQGFTVTLIESNTILSGTTEYTTAKISAQHGLIYHELIQHFGVDKAKQYYEAAKDAKQWIEDTIKKEQLDCQFSIEDAYLYTNDEEELKNLDKEHEAYKKLGIDGELVTEMPLDIPFKKALVMKGQAQFNPLAFLKPLINKIVEADIKIYEQTTAVKMDYGDTITITTNTNKEIECEHVIMASHYPFHDKSGLYFSRMYQERSYLIAVKTNTKFPGGMYINAEEPTRSIRSTTDNDEEVWLIGGERHRTGHEKVSIDHHKPLELFTDQLFGIESYMHRWSAQDITTVDKLPYIGPITDGKPKALVATGYRKWGMTSGVIAGILLSDQLLDKENPYASLFHPSRFDFDPDVKHFIQMNSDTAKHMIEGKLGNMDENNIDLENNEGMVIRENGKRIGVYRDQNGNLGKLDTTCPHMKCEVNWNKVEKSWDCPCHGSRFSIDGEMLNGPAKTNLKKIDK</sequence>
<evidence type="ECO:0000256" key="4">
    <source>
        <dbReference type="ARBA" id="ARBA00023014"/>
    </source>
</evidence>
<dbReference type="InterPro" id="IPR005805">
    <property type="entry name" value="Rieske_Fe-S_prot_C"/>
</dbReference>
<evidence type="ECO:0000256" key="5">
    <source>
        <dbReference type="ARBA" id="ARBA00023157"/>
    </source>
</evidence>
<proteinExistence type="predicted"/>
<evidence type="ECO:0000313" key="8">
    <source>
        <dbReference type="Proteomes" id="UP000242949"/>
    </source>
</evidence>
<dbReference type="Gene3D" id="3.50.50.60">
    <property type="entry name" value="FAD/NAD(P)-binding domain"/>
    <property type="match status" value="1"/>
</dbReference>
<dbReference type="InterPro" id="IPR036922">
    <property type="entry name" value="Rieske_2Fe-2S_sf"/>
</dbReference>
<feature type="domain" description="Rieske" evidence="6">
    <location>
        <begin position="424"/>
        <end position="509"/>
    </location>
</feature>
<dbReference type="Pfam" id="PF01266">
    <property type="entry name" value="DAO"/>
    <property type="match status" value="1"/>
</dbReference>
<dbReference type="Pfam" id="PF00355">
    <property type="entry name" value="Rieske"/>
    <property type="match status" value="1"/>
</dbReference>
<dbReference type="Gene3D" id="3.30.9.10">
    <property type="entry name" value="D-Amino Acid Oxidase, subunit A, domain 2"/>
    <property type="match status" value="1"/>
</dbReference>
<dbReference type="PANTHER" id="PTHR13847">
    <property type="entry name" value="SARCOSINE DEHYDROGENASE-RELATED"/>
    <property type="match status" value="1"/>
</dbReference>
<keyword evidence="8" id="KW-1185">Reference proteome</keyword>
<keyword evidence="4" id="KW-0411">Iron-sulfur</keyword>
<dbReference type="GO" id="GO:0016020">
    <property type="term" value="C:membrane"/>
    <property type="evidence" value="ECO:0007669"/>
    <property type="project" value="InterPro"/>
</dbReference>
<dbReference type="GO" id="GO:0016705">
    <property type="term" value="F:oxidoreductase activity, acting on paired donors, with incorporation or reduction of molecular oxygen"/>
    <property type="evidence" value="ECO:0007669"/>
    <property type="project" value="UniProtKB-ARBA"/>
</dbReference>
<dbReference type="SUPFAM" id="SSF50022">
    <property type="entry name" value="ISP domain"/>
    <property type="match status" value="1"/>
</dbReference>
<keyword evidence="5" id="KW-1015">Disulfide bond</keyword>
<dbReference type="Proteomes" id="UP000242949">
    <property type="component" value="Unassembled WGS sequence"/>
</dbReference>
<dbReference type="GO" id="GO:0004497">
    <property type="term" value="F:monooxygenase activity"/>
    <property type="evidence" value="ECO:0007669"/>
    <property type="project" value="UniProtKB-ARBA"/>
</dbReference>
<keyword evidence="1" id="KW-0001">2Fe-2S</keyword>
<gene>
    <name evidence="7" type="ORF">SAMN05421734_102358</name>
</gene>
<reference evidence="8" key="1">
    <citation type="submission" date="2016-09" db="EMBL/GenBank/DDBJ databases">
        <authorList>
            <person name="Varghese N."/>
            <person name="Submissions S."/>
        </authorList>
    </citation>
    <scope>NUCLEOTIDE SEQUENCE [LARGE SCALE GENOMIC DNA]</scope>
    <source>
        <strain evidence="8">S5</strain>
    </source>
</reference>
<dbReference type="Gene3D" id="2.102.10.10">
    <property type="entry name" value="Rieske [2Fe-2S] iron-sulphur domain"/>
    <property type="match status" value="1"/>
</dbReference>
<dbReference type="InterPro" id="IPR038010">
    <property type="entry name" value="YhfW_C"/>
</dbReference>
<dbReference type="AlphaFoldDB" id="A0A1G6H8F0"/>